<dbReference type="Proteomes" id="UP001057402">
    <property type="component" value="Chromosome 2"/>
</dbReference>
<evidence type="ECO:0000313" key="2">
    <source>
        <dbReference type="Proteomes" id="UP001057402"/>
    </source>
</evidence>
<protein>
    <submittedName>
        <fullName evidence="1">Uncharacterized protein</fullName>
    </submittedName>
</protein>
<accession>A0ACB9S6T4</accession>
<name>A0ACB9S6T4_9MYRT</name>
<proteinExistence type="predicted"/>
<organism evidence="1 2">
    <name type="scientific">Melastoma candidum</name>
    <dbReference type="NCBI Taxonomy" id="119954"/>
    <lineage>
        <taxon>Eukaryota</taxon>
        <taxon>Viridiplantae</taxon>
        <taxon>Streptophyta</taxon>
        <taxon>Embryophyta</taxon>
        <taxon>Tracheophyta</taxon>
        <taxon>Spermatophyta</taxon>
        <taxon>Magnoliopsida</taxon>
        <taxon>eudicotyledons</taxon>
        <taxon>Gunneridae</taxon>
        <taxon>Pentapetalae</taxon>
        <taxon>rosids</taxon>
        <taxon>malvids</taxon>
        <taxon>Myrtales</taxon>
        <taxon>Melastomataceae</taxon>
        <taxon>Melastomatoideae</taxon>
        <taxon>Melastomateae</taxon>
        <taxon>Melastoma</taxon>
    </lineage>
</organism>
<evidence type="ECO:0000313" key="1">
    <source>
        <dbReference type="EMBL" id="KAI4386864.1"/>
    </source>
</evidence>
<keyword evidence="2" id="KW-1185">Reference proteome</keyword>
<comment type="caution">
    <text evidence="1">The sequence shown here is derived from an EMBL/GenBank/DDBJ whole genome shotgun (WGS) entry which is preliminary data.</text>
</comment>
<reference evidence="2" key="1">
    <citation type="journal article" date="2023" name="Front. Plant Sci.">
        <title>Chromosomal-level genome assembly of Melastoma candidum provides insights into trichome evolution.</title>
        <authorList>
            <person name="Zhong Y."/>
            <person name="Wu W."/>
            <person name="Sun C."/>
            <person name="Zou P."/>
            <person name="Liu Y."/>
            <person name="Dai S."/>
            <person name="Zhou R."/>
        </authorList>
    </citation>
    <scope>NUCLEOTIDE SEQUENCE [LARGE SCALE GENOMIC DNA]</scope>
</reference>
<gene>
    <name evidence="1" type="ORF">MLD38_004752</name>
</gene>
<dbReference type="EMBL" id="CM042881">
    <property type="protein sequence ID" value="KAI4386864.1"/>
    <property type="molecule type" value="Genomic_DNA"/>
</dbReference>
<sequence length="281" mass="30303">MEAKVCDLNHLGADVLLPPRKRLLAGFKKQNFEIDTNWHASCIESSSSIASRVFDSHLNSLLNSHTNESNLSPEEIVEASGSAAVAAAKAAKAARALAEEKAAIAAKAVAAAKTALDIVASFSEASGSNDRYLKRNKMKHVPVNSLYGKEKSKGNCKADEELARNLHRAMNSSPRKRKCSQGADANIGRSKKPQYSSTDEVDCPKSSGHADSDEVDSEGTIDDAATSQTKEKSFKYVSNFRSKMLNGESSHSTARAWDDGSPSTKRGRVKLKKLPLSICTY</sequence>